<dbReference type="InterPro" id="IPR007730">
    <property type="entry name" value="SPOR-like_dom"/>
</dbReference>
<dbReference type="SUPFAM" id="SSF110997">
    <property type="entry name" value="Sporulation related repeat"/>
    <property type="match status" value="1"/>
</dbReference>
<keyword evidence="5" id="KW-1185">Reference proteome</keyword>
<dbReference type="Proteomes" id="UP000054985">
    <property type="component" value="Unassembled WGS sequence"/>
</dbReference>
<dbReference type="STRING" id="39962.Lmor_1556"/>
<evidence type="ECO:0000313" key="3">
    <source>
        <dbReference type="EMBL" id="KTD34159.1"/>
    </source>
</evidence>
<dbReference type="Gene3D" id="3.30.70.1070">
    <property type="entry name" value="Sporulation related repeat"/>
    <property type="match status" value="1"/>
</dbReference>
<evidence type="ECO:0000259" key="2">
    <source>
        <dbReference type="PROSITE" id="PS51724"/>
    </source>
</evidence>
<dbReference type="InterPro" id="IPR052521">
    <property type="entry name" value="Cell_div_SPOR-domain"/>
</dbReference>
<evidence type="ECO:0000256" key="1">
    <source>
        <dbReference type="SAM" id="Phobius"/>
    </source>
</evidence>
<gene>
    <name evidence="3" type="ORF">Lmor_1556</name>
    <name evidence="4" type="ORF">NCTC12239_01904</name>
</gene>
<dbReference type="GO" id="GO:0032153">
    <property type="term" value="C:cell division site"/>
    <property type="evidence" value="ECO:0007669"/>
    <property type="project" value="TreeGrafter"/>
</dbReference>
<dbReference type="GO" id="GO:0042834">
    <property type="term" value="F:peptidoglycan binding"/>
    <property type="evidence" value="ECO:0007669"/>
    <property type="project" value="InterPro"/>
</dbReference>
<keyword evidence="1" id="KW-0472">Membrane</keyword>
<evidence type="ECO:0000313" key="4">
    <source>
        <dbReference type="EMBL" id="STX62965.1"/>
    </source>
</evidence>
<dbReference type="Proteomes" id="UP000254040">
    <property type="component" value="Unassembled WGS sequence"/>
</dbReference>
<dbReference type="RefSeq" id="WP_028384456.1">
    <property type="nucleotide sequence ID" value="NZ_CAAAJG010000001.1"/>
</dbReference>
<dbReference type="GO" id="GO:0030428">
    <property type="term" value="C:cell septum"/>
    <property type="evidence" value="ECO:0007669"/>
    <property type="project" value="TreeGrafter"/>
</dbReference>
<keyword evidence="1" id="KW-0812">Transmembrane</keyword>
<evidence type="ECO:0000313" key="5">
    <source>
        <dbReference type="Proteomes" id="UP000054985"/>
    </source>
</evidence>
<reference evidence="4 6" key="2">
    <citation type="submission" date="2018-06" db="EMBL/GenBank/DDBJ databases">
        <authorList>
            <consortium name="Pathogen Informatics"/>
            <person name="Doyle S."/>
        </authorList>
    </citation>
    <scope>NUCLEOTIDE SEQUENCE [LARGE SCALE GENOMIC DNA]</scope>
    <source>
        <strain evidence="4 6">NCTC12239</strain>
    </source>
</reference>
<accession>A0A378JW74</accession>
<sequence>MKLVMDEKLKHRLIGLAVIISLGAIFAPAVLKKSSQNLENNYSVNIKLPPKPFVPDVVSTNEKDVFKTIKVAKVKIPAVSEENQLSELVRAEPIKSDLVNTNKAVSVASIEPELKSEPVQLALNQAAKSTAKQTIAKQSVAKQTVAAAAIKHKSPAPVVATRNKAIPKSTKVLSVAKAKNIPANKKDLYALQLASFSQISNAQSLVKRLQTKGYKANFIKTASRNGAVYKVYVGHSPRKLDVMKLKNQLASAMQLNGFIVNTGVS</sequence>
<dbReference type="PANTHER" id="PTHR38687:SF1">
    <property type="entry name" value="CELL DIVISION PROTEIN DEDD"/>
    <property type="match status" value="1"/>
</dbReference>
<dbReference type="InterPro" id="IPR036680">
    <property type="entry name" value="SPOR-like_sf"/>
</dbReference>
<protein>
    <submittedName>
        <fullName evidence="4">Sporulation domain-containing protein</fullName>
    </submittedName>
</protein>
<evidence type="ECO:0000313" key="6">
    <source>
        <dbReference type="Proteomes" id="UP000254040"/>
    </source>
</evidence>
<dbReference type="PROSITE" id="PS51724">
    <property type="entry name" value="SPOR"/>
    <property type="match status" value="1"/>
</dbReference>
<dbReference type="EMBL" id="UGOG01000001">
    <property type="protein sequence ID" value="STX62965.1"/>
    <property type="molecule type" value="Genomic_DNA"/>
</dbReference>
<proteinExistence type="predicted"/>
<keyword evidence="1" id="KW-1133">Transmembrane helix</keyword>
<dbReference type="Pfam" id="PF05036">
    <property type="entry name" value="SPOR"/>
    <property type="match status" value="1"/>
</dbReference>
<dbReference type="AlphaFoldDB" id="A0A378JW74"/>
<feature type="domain" description="SPOR" evidence="2">
    <location>
        <begin position="183"/>
        <end position="262"/>
    </location>
</feature>
<dbReference type="OrthoDB" id="5654216at2"/>
<dbReference type="EMBL" id="LNYN01000020">
    <property type="protein sequence ID" value="KTD34159.1"/>
    <property type="molecule type" value="Genomic_DNA"/>
</dbReference>
<organism evidence="4 6">
    <name type="scientific">Legionella moravica</name>
    <dbReference type="NCBI Taxonomy" id="39962"/>
    <lineage>
        <taxon>Bacteria</taxon>
        <taxon>Pseudomonadati</taxon>
        <taxon>Pseudomonadota</taxon>
        <taxon>Gammaproteobacteria</taxon>
        <taxon>Legionellales</taxon>
        <taxon>Legionellaceae</taxon>
        <taxon>Legionella</taxon>
    </lineage>
</organism>
<feature type="transmembrane region" description="Helical" evidence="1">
    <location>
        <begin position="12"/>
        <end position="31"/>
    </location>
</feature>
<dbReference type="PANTHER" id="PTHR38687">
    <property type="entry name" value="CELL DIVISION PROTEIN DEDD-RELATED"/>
    <property type="match status" value="1"/>
</dbReference>
<reference evidence="3 5" key="1">
    <citation type="submission" date="2015-11" db="EMBL/GenBank/DDBJ databases">
        <title>Genomic analysis of 38 Legionella species identifies large and diverse effector repertoires.</title>
        <authorList>
            <person name="Burstein D."/>
            <person name="Amaro F."/>
            <person name="Zusman T."/>
            <person name="Lifshitz Z."/>
            <person name="Cohen O."/>
            <person name="Gilbert J.A."/>
            <person name="Pupko T."/>
            <person name="Shuman H.A."/>
            <person name="Segal G."/>
        </authorList>
    </citation>
    <scope>NUCLEOTIDE SEQUENCE [LARGE SCALE GENOMIC DNA]</scope>
    <source>
        <strain evidence="3 5">ATCC 43877</strain>
    </source>
</reference>
<name>A0A378JW74_9GAMM</name>
<dbReference type="GO" id="GO:0032506">
    <property type="term" value="P:cytokinetic process"/>
    <property type="evidence" value="ECO:0007669"/>
    <property type="project" value="TreeGrafter"/>
</dbReference>